<keyword evidence="3" id="KW-0238">DNA-binding</keyword>
<dbReference type="InterPro" id="IPR036390">
    <property type="entry name" value="WH_DNA-bd_sf"/>
</dbReference>
<name>A0A085TU09_9RHOB</name>
<dbReference type="InterPro" id="IPR050313">
    <property type="entry name" value="Carb_Metab_HTH_regulators"/>
</dbReference>
<evidence type="ECO:0000256" key="4">
    <source>
        <dbReference type="ARBA" id="ARBA00023163"/>
    </source>
</evidence>
<dbReference type="InterPro" id="IPR037171">
    <property type="entry name" value="NagB/RpiA_transferase-like"/>
</dbReference>
<dbReference type="GO" id="GO:0003677">
    <property type="term" value="F:DNA binding"/>
    <property type="evidence" value="ECO:0007669"/>
    <property type="project" value="UniProtKB-KW"/>
</dbReference>
<dbReference type="PANTHER" id="PTHR30363">
    <property type="entry name" value="HTH-TYPE TRANSCRIPTIONAL REGULATOR SRLR-RELATED"/>
    <property type="match status" value="1"/>
</dbReference>
<evidence type="ECO:0000256" key="2">
    <source>
        <dbReference type="ARBA" id="ARBA00023015"/>
    </source>
</evidence>
<dbReference type="Gene3D" id="1.10.10.10">
    <property type="entry name" value="Winged helix-like DNA-binding domain superfamily/Winged helix DNA-binding domain"/>
    <property type="match status" value="1"/>
</dbReference>
<dbReference type="PANTHER" id="PTHR30363:SF4">
    <property type="entry name" value="GLYCEROL-3-PHOSPHATE REGULON REPRESSOR"/>
    <property type="match status" value="1"/>
</dbReference>
<keyword evidence="1" id="KW-0678">Repressor</keyword>
<reference evidence="7" key="1">
    <citation type="submission" date="2013-04" db="EMBL/GenBank/DDBJ databases">
        <title>Thioclava sp. 13D2W-2 Genome Sequencing.</title>
        <authorList>
            <person name="Lai Q."/>
            <person name="Li G."/>
            <person name="Shao Z."/>
        </authorList>
    </citation>
    <scope>NUCLEOTIDE SEQUENCE [LARGE SCALE GENOMIC DNA]</scope>
    <source>
        <strain evidence="7">13D2W-2</strain>
    </source>
</reference>
<dbReference type="PROSITE" id="PS00894">
    <property type="entry name" value="HTH_DEOR_1"/>
    <property type="match status" value="1"/>
</dbReference>
<dbReference type="InterPro" id="IPR036388">
    <property type="entry name" value="WH-like_DNA-bd_sf"/>
</dbReference>
<dbReference type="PROSITE" id="PS51000">
    <property type="entry name" value="HTH_DEOR_2"/>
    <property type="match status" value="1"/>
</dbReference>
<evidence type="ECO:0000259" key="5">
    <source>
        <dbReference type="PROSITE" id="PS51000"/>
    </source>
</evidence>
<dbReference type="STRING" id="1317124.DW2_14435"/>
<keyword evidence="2" id="KW-0805">Transcription regulation</keyword>
<dbReference type="Pfam" id="PF08220">
    <property type="entry name" value="HTH_DeoR"/>
    <property type="match status" value="1"/>
</dbReference>
<evidence type="ECO:0000313" key="6">
    <source>
        <dbReference type="EMBL" id="KFE34206.1"/>
    </source>
</evidence>
<dbReference type="Proteomes" id="UP000028607">
    <property type="component" value="Unassembled WGS sequence"/>
</dbReference>
<organism evidence="6 7">
    <name type="scientific">Thioclava atlantica</name>
    <dbReference type="NCBI Taxonomy" id="1317124"/>
    <lineage>
        <taxon>Bacteria</taxon>
        <taxon>Pseudomonadati</taxon>
        <taxon>Pseudomonadota</taxon>
        <taxon>Alphaproteobacteria</taxon>
        <taxon>Rhodobacterales</taxon>
        <taxon>Paracoccaceae</taxon>
        <taxon>Thioclava</taxon>
    </lineage>
</organism>
<dbReference type="SUPFAM" id="SSF46785">
    <property type="entry name" value="Winged helix' DNA-binding domain"/>
    <property type="match status" value="1"/>
</dbReference>
<dbReference type="GO" id="GO:0003700">
    <property type="term" value="F:DNA-binding transcription factor activity"/>
    <property type="evidence" value="ECO:0007669"/>
    <property type="project" value="InterPro"/>
</dbReference>
<protein>
    <submittedName>
        <fullName evidence="6">Cro/CI family transcriptional regulator-like protein</fullName>
    </submittedName>
</protein>
<evidence type="ECO:0000256" key="3">
    <source>
        <dbReference type="ARBA" id="ARBA00023125"/>
    </source>
</evidence>
<comment type="caution">
    <text evidence="6">The sequence shown here is derived from an EMBL/GenBank/DDBJ whole genome shotgun (WGS) entry which is preliminary data.</text>
</comment>
<dbReference type="InterPro" id="IPR014036">
    <property type="entry name" value="DeoR-like_C"/>
</dbReference>
<dbReference type="EMBL" id="AQRC01000012">
    <property type="protein sequence ID" value="KFE34206.1"/>
    <property type="molecule type" value="Genomic_DNA"/>
</dbReference>
<dbReference type="InterPro" id="IPR001034">
    <property type="entry name" value="DeoR_HTH"/>
</dbReference>
<dbReference type="SMART" id="SM00420">
    <property type="entry name" value="HTH_DEOR"/>
    <property type="match status" value="1"/>
</dbReference>
<dbReference type="AlphaFoldDB" id="A0A085TU09"/>
<sequence>MTFTFSDRQRQILDEVRRAGQVSIESFAQIFGVSPQTIRRDVNELCAAGALRRVHGGVEMPQSENLLYSSRRTLNGVAKRKIGAAFAARIPSGASLSVSIGTSPEYAIGALEAQSDLMVLTNNLNIALSACEREGWTVRVPEGAVRAGDRDILGPQVEEFFARYQVDFGVFGVGGVAEDGTLLDFTEAEVAARMAILRNCRRSVLLLDRTKFGRPAHVRGGHMREVDEVICDGPLPAPIAADLAAAGVTVSITEDMQ</sequence>
<dbReference type="PRINTS" id="PR00037">
    <property type="entry name" value="HTHLACR"/>
</dbReference>
<dbReference type="PATRIC" id="fig|1317124.6.peg.2903"/>
<gene>
    <name evidence="6" type="ORF">DW2_14435</name>
</gene>
<dbReference type="SMART" id="SM01134">
    <property type="entry name" value="DeoRC"/>
    <property type="match status" value="1"/>
</dbReference>
<feature type="domain" description="HTH deoR-type" evidence="5">
    <location>
        <begin position="5"/>
        <end position="60"/>
    </location>
</feature>
<dbReference type="RefSeq" id="WP_038147730.1">
    <property type="nucleotide sequence ID" value="NZ_AQRC01000012.1"/>
</dbReference>
<keyword evidence="7" id="KW-1185">Reference proteome</keyword>
<proteinExistence type="predicted"/>
<dbReference type="OrthoDB" id="9814815at2"/>
<dbReference type="Pfam" id="PF00455">
    <property type="entry name" value="DeoRC"/>
    <property type="match status" value="1"/>
</dbReference>
<reference evidence="6 7" key="2">
    <citation type="journal article" date="2015" name="Antonie Van Leeuwenhoek">
        <title>Thioclava indica sp. nov., isolated from surface seawater of the Indian Ocean.</title>
        <authorList>
            <person name="Liu Y."/>
            <person name="Lai Q."/>
            <person name="Du J."/>
            <person name="Xu H."/>
            <person name="Jiang L."/>
            <person name="Shao Z."/>
        </authorList>
    </citation>
    <scope>NUCLEOTIDE SEQUENCE [LARGE SCALE GENOMIC DNA]</scope>
    <source>
        <strain evidence="6 7">13D2W-2</strain>
    </source>
</reference>
<keyword evidence="4" id="KW-0804">Transcription</keyword>
<accession>A0A085TU09</accession>
<dbReference type="InterPro" id="IPR018356">
    <property type="entry name" value="Tscrpt_reg_HTH_DeoR_CS"/>
</dbReference>
<dbReference type="SUPFAM" id="SSF100950">
    <property type="entry name" value="NagB/RpiA/CoA transferase-like"/>
    <property type="match status" value="1"/>
</dbReference>
<evidence type="ECO:0000256" key="1">
    <source>
        <dbReference type="ARBA" id="ARBA00022491"/>
    </source>
</evidence>
<dbReference type="eggNOG" id="COG1349">
    <property type="taxonomic scope" value="Bacteria"/>
</dbReference>
<evidence type="ECO:0000313" key="7">
    <source>
        <dbReference type="Proteomes" id="UP000028607"/>
    </source>
</evidence>